<organism evidence="7 8">
    <name type="scientific">Candidatus Curtissbacteria bacterium RIFCSPHIGHO2_02_FULL_40_16b</name>
    <dbReference type="NCBI Taxonomy" id="1797714"/>
    <lineage>
        <taxon>Bacteria</taxon>
        <taxon>Candidatus Curtissiibacteriota</taxon>
    </lineage>
</organism>
<comment type="caution">
    <text evidence="7">The sequence shown here is derived from an EMBL/GenBank/DDBJ whole genome shotgun (WGS) entry which is preliminary data.</text>
</comment>
<reference evidence="7 8" key="1">
    <citation type="journal article" date="2016" name="Nat. Commun.">
        <title>Thousands of microbial genomes shed light on interconnected biogeochemical processes in an aquifer system.</title>
        <authorList>
            <person name="Anantharaman K."/>
            <person name="Brown C.T."/>
            <person name="Hug L.A."/>
            <person name="Sharon I."/>
            <person name="Castelle C.J."/>
            <person name="Probst A.J."/>
            <person name="Thomas B.C."/>
            <person name="Singh A."/>
            <person name="Wilkins M.J."/>
            <person name="Karaoz U."/>
            <person name="Brodie E.L."/>
            <person name="Williams K.H."/>
            <person name="Hubbard S.S."/>
            <person name="Banfield J.F."/>
        </authorList>
    </citation>
    <scope>NUCLEOTIDE SEQUENCE [LARGE SCALE GENOMIC DNA]</scope>
</reference>
<keyword evidence="2 6" id="KW-0963">Cytoplasm</keyword>
<evidence type="ECO:0000256" key="3">
    <source>
        <dbReference type="ARBA" id="ARBA00022722"/>
    </source>
</evidence>
<protein>
    <recommendedName>
        <fullName evidence="6">Exodeoxyribonuclease 7 small subunit</fullName>
        <ecNumber evidence="6">3.1.11.6</ecNumber>
    </recommendedName>
    <alternativeName>
        <fullName evidence="6">Exodeoxyribonuclease VII small subunit</fullName>
        <shortName evidence="6">Exonuclease VII small subunit</shortName>
    </alternativeName>
</protein>
<dbReference type="GO" id="GO:0008855">
    <property type="term" value="F:exodeoxyribonuclease VII activity"/>
    <property type="evidence" value="ECO:0007669"/>
    <property type="project" value="UniProtKB-UniRule"/>
</dbReference>
<dbReference type="InterPro" id="IPR037004">
    <property type="entry name" value="Exonuc_VII_ssu_sf"/>
</dbReference>
<comment type="similarity">
    <text evidence="1 6">Belongs to the XseB family.</text>
</comment>
<dbReference type="GO" id="GO:0009318">
    <property type="term" value="C:exodeoxyribonuclease VII complex"/>
    <property type="evidence" value="ECO:0007669"/>
    <property type="project" value="UniProtKB-UniRule"/>
</dbReference>
<comment type="subunit">
    <text evidence="6">Heterooligomer composed of large and small subunits.</text>
</comment>
<dbReference type="EC" id="3.1.11.6" evidence="6"/>
<evidence type="ECO:0000313" key="8">
    <source>
        <dbReference type="Proteomes" id="UP000177369"/>
    </source>
</evidence>
<comment type="subcellular location">
    <subcellularLocation>
        <location evidence="6">Cytoplasm</location>
    </subcellularLocation>
</comment>
<evidence type="ECO:0000256" key="5">
    <source>
        <dbReference type="ARBA" id="ARBA00022839"/>
    </source>
</evidence>
<evidence type="ECO:0000256" key="6">
    <source>
        <dbReference type="HAMAP-Rule" id="MF_00337"/>
    </source>
</evidence>
<evidence type="ECO:0000256" key="1">
    <source>
        <dbReference type="ARBA" id="ARBA00009998"/>
    </source>
</evidence>
<gene>
    <name evidence="6" type="primary">xseB</name>
    <name evidence="7" type="ORF">A3D04_02910</name>
</gene>
<dbReference type="GO" id="GO:0005829">
    <property type="term" value="C:cytosol"/>
    <property type="evidence" value="ECO:0007669"/>
    <property type="project" value="TreeGrafter"/>
</dbReference>
<comment type="function">
    <text evidence="6">Bidirectionally degrades single-stranded DNA into large acid-insoluble oligonucleotides, which are then degraded further into small acid-soluble oligonucleotides.</text>
</comment>
<dbReference type="PANTHER" id="PTHR34137">
    <property type="entry name" value="EXODEOXYRIBONUCLEASE 7 SMALL SUBUNIT"/>
    <property type="match status" value="1"/>
</dbReference>
<dbReference type="Pfam" id="PF02609">
    <property type="entry name" value="Exonuc_VII_S"/>
    <property type="match status" value="1"/>
</dbReference>
<evidence type="ECO:0000256" key="4">
    <source>
        <dbReference type="ARBA" id="ARBA00022801"/>
    </source>
</evidence>
<dbReference type="SUPFAM" id="SSF116842">
    <property type="entry name" value="XseB-like"/>
    <property type="match status" value="1"/>
</dbReference>
<evidence type="ECO:0000313" key="7">
    <source>
        <dbReference type="EMBL" id="OGD87988.1"/>
    </source>
</evidence>
<dbReference type="HAMAP" id="MF_00337">
    <property type="entry name" value="Exonuc_7_S"/>
    <property type="match status" value="1"/>
</dbReference>
<dbReference type="AlphaFoldDB" id="A0A1F5G801"/>
<dbReference type="Proteomes" id="UP000177369">
    <property type="component" value="Unassembled WGS sequence"/>
</dbReference>
<dbReference type="STRING" id="1797714.A3D04_02910"/>
<sequence>MAKDLKFSSALAKLEEIVEKLEGNDVDLDEAMKLLEEGLKIHKSAEEKLKLNQNKIEKIITGEEVN</sequence>
<dbReference type="InterPro" id="IPR003761">
    <property type="entry name" value="Exonuc_VII_S"/>
</dbReference>
<accession>A0A1F5G801</accession>
<keyword evidence="5 6" id="KW-0269">Exonuclease</keyword>
<proteinExistence type="inferred from homology"/>
<dbReference type="GO" id="GO:0006308">
    <property type="term" value="P:DNA catabolic process"/>
    <property type="evidence" value="ECO:0007669"/>
    <property type="project" value="UniProtKB-UniRule"/>
</dbReference>
<dbReference type="Gene3D" id="1.10.287.1040">
    <property type="entry name" value="Exonuclease VII, small subunit"/>
    <property type="match status" value="1"/>
</dbReference>
<dbReference type="PANTHER" id="PTHR34137:SF1">
    <property type="entry name" value="EXODEOXYRIBONUCLEASE 7 SMALL SUBUNIT"/>
    <property type="match status" value="1"/>
</dbReference>
<name>A0A1F5G801_9BACT</name>
<dbReference type="EMBL" id="MFBD01000040">
    <property type="protein sequence ID" value="OGD87988.1"/>
    <property type="molecule type" value="Genomic_DNA"/>
</dbReference>
<dbReference type="NCBIfam" id="TIGR01280">
    <property type="entry name" value="xseB"/>
    <property type="match status" value="1"/>
</dbReference>
<keyword evidence="3 6" id="KW-0540">Nuclease</keyword>
<comment type="catalytic activity">
    <reaction evidence="6">
        <text>Exonucleolytic cleavage in either 5'- to 3'- or 3'- to 5'-direction to yield nucleoside 5'-phosphates.</text>
        <dbReference type="EC" id="3.1.11.6"/>
    </reaction>
</comment>
<keyword evidence="4 6" id="KW-0378">Hydrolase</keyword>
<evidence type="ECO:0000256" key="2">
    <source>
        <dbReference type="ARBA" id="ARBA00022490"/>
    </source>
</evidence>